<dbReference type="CDD" id="cd00037">
    <property type="entry name" value="CLECT"/>
    <property type="match status" value="1"/>
</dbReference>
<evidence type="ECO:0000313" key="5">
    <source>
        <dbReference type="Proteomes" id="UP001519460"/>
    </source>
</evidence>
<sequence length="626" mass="69849">MATEDSFTVLFTVLLLLSGARCLTSDIQQYNTNDDGELTHAQTNDTETLSTDIENSVVSNANGNGDSTEDSFKTEGMSIMSGSSQTTQSSVVQYQDSTQSGTSPIDKPLTPILRSQDGHVTGLHDFDATAEVTNGTAAMKNLSSSDSNAGNLNLCHWATFTNGVSESTPSLPCTMNDAVTATEPLMMSLPHGTSSTEASAAHGEPNQTRYSRTGASSTENKFPVSPQNTSSTPELTDAHQYTSYLTLSSVNLSACFQHQEIPQFYASEGFVSFNLKDLYNNENPFRAVLGTKCDVKFHVPNGLVIHVHDFYSRGWLVDITSPDVYAYARDELTKHEDFYTRSHLLSMRFQFQVVTSFGLFFQFRFTAIPKSSLPKLEVVFTSPAGGYIQTPGWDGKSTYPTNMDTWAQVKIPTGHSVLISFQAVDLDFKARLILYLGGYSTEDSIIIKTSLIPLPFLYDRSKPWINDTMEITAHFSSDYDQLTKVTGVRMLFSFHNNTALPEQLSDGKWNCSVPYWDDFRHHFLCDFKQDCDNGEDERQCLYKNHTCGEGWVWLEGKCYLYVRDKQYLTWYDASVACQDRGGYLASLNTPDEYLTVLRFLQARADSDVYSNVYVGLRSASPFLPRM</sequence>
<feature type="compositionally biased region" description="Polar residues" evidence="2">
    <location>
        <begin position="205"/>
        <end position="234"/>
    </location>
</feature>
<feature type="signal peptide" evidence="3">
    <location>
        <begin position="1"/>
        <end position="22"/>
    </location>
</feature>
<accession>A0ABD0LSJ2</accession>
<organism evidence="4 5">
    <name type="scientific">Batillaria attramentaria</name>
    <dbReference type="NCBI Taxonomy" id="370345"/>
    <lineage>
        <taxon>Eukaryota</taxon>
        <taxon>Metazoa</taxon>
        <taxon>Spiralia</taxon>
        <taxon>Lophotrochozoa</taxon>
        <taxon>Mollusca</taxon>
        <taxon>Gastropoda</taxon>
        <taxon>Caenogastropoda</taxon>
        <taxon>Sorbeoconcha</taxon>
        <taxon>Cerithioidea</taxon>
        <taxon>Batillariidae</taxon>
        <taxon>Batillaria</taxon>
    </lineage>
</organism>
<dbReference type="InterPro" id="IPR002172">
    <property type="entry name" value="LDrepeatLR_classA_rpt"/>
</dbReference>
<keyword evidence="1" id="KW-1015">Disulfide bond</keyword>
<keyword evidence="3" id="KW-0732">Signal</keyword>
<feature type="region of interest" description="Disordered" evidence="2">
    <location>
        <begin position="47"/>
        <end position="116"/>
    </location>
</feature>
<evidence type="ECO:0000313" key="4">
    <source>
        <dbReference type="EMBL" id="KAK7502550.1"/>
    </source>
</evidence>
<feature type="compositionally biased region" description="Polar residues" evidence="2">
    <location>
        <begin position="47"/>
        <end position="66"/>
    </location>
</feature>
<name>A0ABD0LSJ2_9CAEN</name>
<dbReference type="Proteomes" id="UP001519460">
    <property type="component" value="Unassembled WGS sequence"/>
</dbReference>
<dbReference type="EMBL" id="JACVVK020000025">
    <property type="protein sequence ID" value="KAK7502550.1"/>
    <property type="molecule type" value="Genomic_DNA"/>
</dbReference>
<protein>
    <recommendedName>
        <fullName evidence="6">C-type lectin domain-containing protein</fullName>
    </recommendedName>
</protein>
<dbReference type="InterPro" id="IPR035914">
    <property type="entry name" value="Sperma_CUB_dom_sf"/>
</dbReference>
<reference evidence="4 5" key="1">
    <citation type="journal article" date="2023" name="Sci. Data">
        <title>Genome assembly of the Korean intertidal mud-creeper Batillaria attramentaria.</title>
        <authorList>
            <person name="Patra A.K."/>
            <person name="Ho P.T."/>
            <person name="Jun S."/>
            <person name="Lee S.J."/>
            <person name="Kim Y."/>
            <person name="Won Y.J."/>
        </authorList>
    </citation>
    <scope>NUCLEOTIDE SEQUENCE [LARGE SCALE GENOMIC DNA]</scope>
    <source>
        <strain evidence="4">Wonlab-2016</strain>
    </source>
</reference>
<feature type="compositionally biased region" description="Low complexity" evidence="2">
    <location>
        <begin position="81"/>
        <end position="100"/>
    </location>
</feature>
<keyword evidence="5" id="KW-1185">Reference proteome</keyword>
<evidence type="ECO:0000256" key="2">
    <source>
        <dbReference type="SAM" id="MobiDB-lite"/>
    </source>
</evidence>
<gene>
    <name evidence="4" type="ORF">BaRGS_00006125</name>
</gene>
<evidence type="ECO:0000256" key="1">
    <source>
        <dbReference type="ARBA" id="ARBA00023157"/>
    </source>
</evidence>
<proteinExistence type="predicted"/>
<dbReference type="SUPFAM" id="SSF56436">
    <property type="entry name" value="C-type lectin-like"/>
    <property type="match status" value="1"/>
</dbReference>
<dbReference type="SUPFAM" id="SSF49854">
    <property type="entry name" value="Spermadhesin, CUB domain"/>
    <property type="match status" value="1"/>
</dbReference>
<evidence type="ECO:0000256" key="3">
    <source>
        <dbReference type="SAM" id="SignalP"/>
    </source>
</evidence>
<feature type="region of interest" description="Disordered" evidence="2">
    <location>
        <begin position="189"/>
        <end position="234"/>
    </location>
</feature>
<feature type="chain" id="PRO_5044769575" description="C-type lectin domain-containing protein" evidence="3">
    <location>
        <begin position="23"/>
        <end position="626"/>
    </location>
</feature>
<comment type="caution">
    <text evidence="4">The sequence shown here is derived from an EMBL/GenBank/DDBJ whole genome shotgun (WGS) entry which is preliminary data.</text>
</comment>
<dbReference type="AlphaFoldDB" id="A0ABD0LSJ2"/>
<dbReference type="CDD" id="cd00112">
    <property type="entry name" value="LDLa"/>
    <property type="match status" value="1"/>
</dbReference>
<dbReference type="InterPro" id="IPR016186">
    <property type="entry name" value="C-type_lectin-like/link_sf"/>
</dbReference>
<evidence type="ECO:0008006" key="6">
    <source>
        <dbReference type="Google" id="ProtNLM"/>
    </source>
</evidence>
<dbReference type="InterPro" id="IPR016187">
    <property type="entry name" value="CTDL_fold"/>
</dbReference>
<dbReference type="Gene3D" id="3.10.100.10">
    <property type="entry name" value="Mannose-Binding Protein A, subunit A"/>
    <property type="match status" value="1"/>
</dbReference>